<dbReference type="InterPro" id="IPR011032">
    <property type="entry name" value="GroES-like_sf"/>
</dbReference>
<name>A0A2I0SXS3_9ACTN</name>
<dbReference type="Pfam" id="PF13602">
    <property type="entry name" value="ADH_zinc_N_2"/>
    <property type="match status" value="1"/>
</dbReference>
<sequence>MNGTMRAVRGHRRGGPEELIYEDAPKPVPVHGDVLVEVRAASVTPGELGWDATWTDGLDGGSPRLPVVPSKEVSGVVAELGHGVTEFRPGEAVYGLIPFTRDGAAAEFVTVPAGVLAAKPGSLDHERTAALPLAGLTAWQGLADHAGLTSGARVLVHGGAGGVGSLAVQVAAALGARVTATASAGDLDFVRGLGADEVIDYAGQRFEDEVKDADIVFDTVGGDTLARSWEVLRPGGVLVSVVEPPEPPAGADARAVFFVVEPDRAGLEELTALVEAGRLIPQVDRIVPLESAPGAYAALEREHRRGKIVLRVS</sequence>
<reference evidence="3 4" key="1">
    <citation type="submission" date="2017-12" db="EMBL/GenBank/DDBJ databases">
        <title>Streptomyces populusis sp. nov., a novel endophytic actinobacterium isolated from stems of Populus adenopoda Maxim.</title>
        <authorList>
            <person name="Wang Z."/>
        </authorList>
    </citation>
    <scope>NUCLEOTIDE SEQUENCE [LARGE SCALE GENOMIC DNA]</scope>
    <source>
        <strain evidence="3 4">A249</strain>
    </source>
</reference>
<dbReference type="InterPro" id="IPR020843">
    <property type="entry name" value="ER"/>
</dbReference>
<dbReference type="OrthoDB" id="3727682at2"/>
<dbReference type="SMART" id="SM00829">
    <property type="entry name" value="PKS_ER"/>
    <property type="match status" value="1"/>
</dbReference>
<dbReference type="CDD" id="cd05289">
    <property type="entry name" value="MDR_like_2"/>
    <property type="match status" value="1"/>
</dbReference>
<proteinExistence type="predicted"/>
<dbReference type="EMBL" id="PJOS01000002">
    <property type="protein sequence ID" value="PKT74722.1"/>
    <property type="molecule type" value="Genomic_DNA"/>
</dbReference>
<evidence type="ECO:0000313" key="3">
    <source>
        <dbReference type="EMBL" id="PKT74722.1"/>
    </source>
</evidence>
<dbReference type="AlphaFoldDB" id="A0A2I0SXS3"/>
<dbReference type="SUPFAM" id="SSF50129">
    <property type="entry name" value="GroES-like"/>
    <property type="match status" value="1"/>
</dbReference>
<dbReference type="SUPFAM" id="SSF51735">
    <property type="entry name" value="NAD(P)-binding Rossmann-fold domains"/>
    <property type="match status" value="1"/>
</dbReference>
<comment type="caution">
    <text evidence="3">The sequence shown here is derived from an EMBL/GenBank/DDBJ whole genome shotgun (WGS) entry which is preliminary data.</text>
</comment>
<protein>
    <submittedName>
        <fullName evidence="3">Alcohol dehydrogenase</fullName>
    </submittedName>
</protein>
<dbReference type="RefSeq" id="WP_103547466.1">
    <property type="nucleotide sequence ID" value="NZ_JBHJSK010000006.1"/>
</dbReference>
<dbReference type="PANTHER" id="PTHR11695:SF294">
    <property type="entry name" value="RETICULON-4-INTERACTING PROTEIN 1, MITOCHONDRIAL"/>
    <property type="match status" value="1"/>
</dbReference>
<dbReference type="PANTHER" id="PTHR11695">
    <property type="entry name" value="ALCOHOL DEHYDROGENASE RELATED"/>
    <property type="match status" value="1"/>
</dbReference>
<evidence type="ECO:0000313" key="4">
    <source>
        <dbReference type="Proteomes" id="UP000236178"/>
    </source>
</evidence>
<gene>
    <name evidence="3" type="ORF">CW362_01740</name>
</gene>
<evidence type="ECO:0000259" key="2">
    <source>
        <dbReference type="SMART" id="SM00829"/>
    </source>
</evidence>
<feature type="domain" description="Enoyl reductase (ER)" evidence="2">
    <location>
        <begin position="14"/>
        <end position="310"/>
    </location>
</feature>
<dbReference type="InterPro" id="IPR050700">
    <property type="entry name" value="YIM1/Zinc_Alcohol_DH_Fams"/>
</dbReference>
<dbReference type="Gene3D" id="3.90.180.10">
    <property type="entry name" value="Medium-chain alcohol dehydrogenases, catalytic domain"/>
    <property type="match status" value="1"/>
</dbReference>
<dbReference type="GO" id="GO:0016491">
    <property type="term" value="F:oxidoreductase activity"/>
    <property type="evidence" value="ECO:0007669"/>
    <property type="project" value="InterPro"/>
</dbReference>
<accession>A0A2I0SXS3</accession>
<feature type="region of interest" description="Disordered" evidence="1">
    <location>
        <begin position="1"/>
        <end position="24"/>
    </location>
</feature>
<organism evidence="3 4">
    <name type="scientific">Streptomyces populi</name>
    <dbReference type="NCBI Taxonomy" id="2058924"/>
    <lineage>
        <taxon>Bacteria</taxon>
        <taxon>Bacillati</taxon>
        <taxon>Actinomycetota</taxon>
        <taxon>Actinomycetes</taxon>
        <taxon>Kitasatosporales</taxon>
        <taxon>Streptomycetaceae</taxon>
        <taxon>Streptomyces</taxon>
    </lineage>
</organism>
<dbReference type="Proteomes" id="UP000236178">
    <property type="component" value="Unassembled WGS sequence"/>
</dbReference>
<evidence type="ECO:0000256" key="1">
    <source>
        <dbReference type="SAM" id="MobiDB-lite"/>
    </source>
</evidence>
<dbReference type="InterPro" id="IPR036291">
    <property type="entry name" value="NAD(P)-bd_dom_sf"/>
</dbReference>
<dbReference type="Pfam" id="PF08240">
    <property type="entry name" value="ADH_N"/>
    <property type="match status" value="1"/>
</dbReference>
<keyword evidence="4" id="KW-1185">Reference proteome</keyword>
<dbReference type="Gene3D" id="3.40.50.720">
    <property type="entry name" value="NAD(P)-binding Rossmann-like Domain"/>
    <property type="match status" value="1"/>
</dbReference>
<dbReference type="InterPro" id="IPR013154">
    <property type="entry name" value="ADH-like_N"/>
</dbReference>